<keyword evidence="3" id="KW-1185">Reference proteome</keyword>
<feature type="transmembrane region" description="Helical" evidence="1">
    <location>
        <begin position="12"/>
        <end position="33"/>
    </location>
</feature>
<organism evidence="2 3">
    <name type="scientific">Rhodanobacter geophilus</name>
    <dbReference type="NCBI Taxonomy" id="3162488"/>
    <lineage>
        <taxon>Bacteria</taxon>
        <taxon>Pseudomonadati</taxon>
        <taxon>Pseudomonadota</taxon>
        <taxon>Gammaproteobacteria</taxon>
        <taxon>Lysobacterales</taxon>
        <taxon>Rhodanobacteraceae</taxon>
        <taxon>Rhodanobacter</taxon>
    </lineage>
</organism>
<dbReference type="InterPro" id="IPR018750">
    <property type="entry name" value="DUF2306_membrane"/>
</dbReference>
<reference evidence="2 3" key="1">
    <citation type="submission" date="2024-06" db="EMBL/GenBank/DDBJ databases">
        <authorList>
            <person name="Woo H."/>
        </authorList>
    </citation>
    <scope>NUCLEOTIDE SEQUENCE [LARGE SCALE GENOMIC DNA]</scope>
    <source>
        <strain evidence="2 3">S2-g</strain>
    </source>
</reference>
<feature type="transmembrane region" description="Helical" evidence="1">
    <location>
        <begin position="151"/>
        <end position="172"/>
    </location>
</feature>
<evidence type="ECO:0000256" key="1">
    <source>
        <dbReference type="SAM" id="Phobius"/>
    </source>
</evidence>
<comment type="caution">
    <text evidence="2">The sequence shown here is derived from an EMBL/GenBank/DDBJ whole genome shotgun (WGS) entry which is preliminary data.</text>
</comment>
<keyword evidence="1" id="KW-1133">Transmembrane helix</keyword>
<proteinExistence type="predicted"/>
<keyword evidence="1" id="KW-0812">Transmembrane</keyword>
<name>A0ABV3QS07_9GAMM</name>
<feature type="transmembrane region" description="Helical" evidence="1">
    <location>
        <begin position="111"/>
        <end position="130"/>
    </location>
</feature>
<accession>A0ABV3QS07</accession>
<evidence type="ECO:0000313" key="3">
    <source>
        <dbReference type="Proteomes" id="UP001556170"/>
    </source>
</evidence>
<feature type="transmembrane region" description="Helical" evidence="1">
    <location>
        <begin position="178"/>
        <end position="198"/>
    </location>
</feature>
<evidence type="ECO:0000313" key="2">
    <source>
        <dbReference type="EMBL" id="MEW9625269.1"/>
    </source>
</evidence>
<gene>
    <name evidence="2" type="ORF">ABQJ56_13650</name>
</gene>
<feature type="transmembrane region" description="Helical" evidence="1">
    <location>
        <begin position="85"/>
        <end position="105"/>
    </location>
</feature>
<dbReference type="RefSeq" id="WP_367845560.1">
    <property type="nucleotide sequence ID" value="NZ_JBFOHL010000012.1"/>
</dbReference>
<dbReference type="Pfam" id="PF10067">
    <property type="entry name" value="DUF2306"/>
    <property type="match status" value="1"/>
</dbReference>
<protein>
    <submittedName>
        <fullName evidence="2">DUF2306 domain-containing protein</fullName>
    </submittedName>
</protein>
<sequence length="216" mass="23281">MRDRSVRLLRCIAILTFTVLSIAVAAYAFAYLYREHSPYNRFAAQFAVSGLDVPAHFFGAGLALLLTPLQLGATVRRLAPRLHRLSGWLAASGILVAALAALSMARHTQGGAASGLALATLALAWLFCMGKGIRHIVAGDVAGHRRWMCRTAALSFTAVTLRLILALGTALHLPFLPVYVFATWACWPINLAVCEVLLRRRAIRQHPSPAASAAQS</sequence>
<dbReference type="EMBL" id="JBFOHL010000012">
    <property type="protein sequence ID" value="MEW9625269.1"/>
    <property type="molecule type" value="Genomic_DNA"/>
</dbReference>
<feature type="transmembrane region" description="Helical" evidence="1">
    <location>
        <begin position="53"/>
        <end position="73"/>
    </location>
</feature>
<keyword evidence="1" id="KW-0472">Membrane</keyword>
<dbReference type="Proteomes" id="UP001556170">
    <property type="component" value="Unassembled WGS sequence"/>
</dbReference>